<evidence type="ECO:0000256" key="12">
    <source>
        <dbReference type="PIRSR" id="PIRSR016958-1"/>
    </source>
</evidence>
<dbReference type="InterPro" id="IPR029063">
    <property type="entry name" value="SAM-dependent_MTases_sf"/>
</dbReference>
<dbReference type="SUPFAM" id="SSF53335">
    <property type="entry name" value="S-adenosyl-L-methionine-dependent methyltransferases"/>
    <property type="match status" value="1"/>
</dbReference>
<reference evidence="13 14" key="1">
    <citation type="journal article" date="2014" name="BMC Genomics">
        <title>Adaptive genomic structural variation in the grape powdery mildew pathogen, Erysiphe necator.</title>
        <authorList>
            <person name="Jones L."/>
            <person name="Riaz S."/>
            <person name="Morales-Cruz A."/>
            <person name="Amrine K.C."/>
            <person name="McGuire B."/>
            <person name="Gubler W.D."/>
            <person name="Walker M.A."/>
            <person name="Cantu D."/>
        </authorList>
    </citation>
    <scope>NUCLEOTIDE SEQUENCE [LARGE SCALE GENOMIC DNA]</scope>
    <source>
        <strain evidence="14">c</strain>
    </source>
</reference>
<evidence type="ECO:0000256" key="5">
    <source>
        <dbReference type="ARBA" id="ARBA00039112"/>
    </source>
</evidence>
<dbReference type="GO" id="GO:0071885">
    <property type="term" value="F:N-terminal protein N-methyltransferase activity"/>
    <property type="evidence" value="ECO:0007669"/>
    <property type="project" value="UniProtKB-EC"/>
</dbReference>
<dbReference type="Proteomes" id="UP000030854">
    <property type="component" value="Unassembled WGS sequence"/>
</dbReference>
<dbReference type="CDD" id="cd02440">
    <property type="entry name" value="AdoMet_MTases"/>
    <property type="match status" value="1"/>
</dbReference>
<evidence type="ECO:0000256" key="3">
    <source>
        <dbReference type="ARBA" id="ARBA00022679"/>
    </source>
</evidence>
<keyword evidence="14" id="KW-1185">Reference proteome</keyword>
<keyword evidence="3" id="KW-0808">Transferase</keyword>
<protein>
    <recommendedName>
        <fullName evidence="6">Alpha N-terminal protein methyltransferase 1</fullName>
        <ecNumber evidence="5">2.1.1.244</ecNumber>
    </recommendedName>
    <alternativeName>
        <fullName evidence="11">Translation associated element 1</fullName>
    </alternativeName>
    <alternativeName>
        <fullName evidence="7">X-Pro-Lys N-terminal protein methyltransferase 1</fullName>
    </alternativeName>
</protein>
<organism evidence="13 14">
    <name type="scientific">Uncinula necator</name>
    <name type="common">Grape powdery mildew</name>
    <dbReference type="NCBI Taxonomy" id="52586"/>
    <lineage>
        <taxon>Eukaryota</taxon>
        <taxon>Fungi</taxon>
        <taxon>Dikarya</taxon>
        <taxon>Ascomycota</taxon>
        <taxon>Pezizomycotina</taxon>
        <taxon>Leotiomycetes</taxon>
        <taxon>Erysiphales</taxon>
        <taxon>Erysiphaceae</taxon>
        <taxon>Erysiphe</taxon>
    </lineage>
</organism>
<evidence type="ECO:0000256" key="10">
    <source>
        <dbReference type="ARBA" id="ARBA00048167"/>
    </source>
</evidence>
<dbReference type="HOGENOM" id="CLU_055356_3_1_1"/>
<comment type="catalytic activity">
    <reaction evidence="8">
        <text>N-terminal L-seryl-L-prolyl-L-lysyl-[protein] + 3 S-adenosyl-L-methionine = N-terminal N,N,N-trimethyl-L-seryl-L-prolyl-L-lysyl-[protein] + 3 S-adenosyl-L-homocysteine + 3 H(+)</text>
        <dbReference type="Rhea" id="RHEA:54724"/>
        <dbReference type="Rhea" id="RHEA-COMP:13789"/>
        <dbReference type="Rhea" id="RHEA-COMP:13973"/>
        <dbReference type="ChEBI" id="CHEBI:15378"/>
        <dbReference type="ChEBI" id="CHEBI:57856"/>
        <dbReference type="ChEBI" id="CHEBI:59789"/>
        <dbReference type="ChEBI" id="CHEBI:138061"/>
        <dbReference type="ChEBI" id="CHEBI:138317"/>
        <dbReference type="EC" id="2.1.1.244"/>
    </reaction>
</comment>
<evidence type="ECO:0000313" key="14">
    <source>
        <dbReference type="Proteomes" id="UP000030854"/>
    </source>
</evidence>
<comment type="caution">
    <text evidence="13">The sequence shown here is derived from an EMBL/GenBank/DDBJ whole genome shotgun (WGS) entry which is preliminary data.</text>
</comment>
<name>A0A0B1P4P1_UNCNE</name>
<evidence type="ECO:0000256" key="6">
    <source>
        <dbReference type="ARBA" id="ARBA00039449"/>
    </source>
</evidence>
<dbReference type="EC" id="2.1.1.244" evidence="5"/>
<sequence length="215" mass="24117">MADGRINQQVARKYWQGIKADNGGMLGGYGYISNIDIRGSRSFIQKLNITDNRAKLSRAVDCGAGIGRITKNLLLELATTVDIVEPIAKFSNALQGTLGIGDIFKNGLEDWSPTESYNLIWNQWCLGYLNDTQLIAYFKQCARFLKPDGLIIVKENISSSQLDIFDEIDSSVTRTDEKFLHIFDQSGLKVKKAEIQKGFPKELYPVKMYALLPKV</sequence>
<dbReference type="AlphaFoldDB" id="A0A0B1P4P1"/>
<evidence type="ECO:0000256" key="8">
    <source>
        <dbReference type="ARBA" id="ARBA00047306"/>
    </source>
</evidence>
<evidence type="ECO:0000256" key="11">
    <source>
        <dbReference type="ARBA" id="ARBA00082558"/>
    </source>
</evidence>
<evidence type="ECO:0000313" key="13">
    <source>
        <dbReference type="EMBL" id="KHJ31891.1"/>
    </source>
</evidence>
<dbReference type="Gene3D" id="3.40.50.150">
    <property type="entry name" value="Vaccinia Virus protein VP39"/>
    <property type="match status" value="1"/>
</dbReference>
<dbReference type="OMA" id="ETYYCFN"/>
<evidence type="ECO:0000256" key="7">
    <source>
        <dbReference type="ARBA" id="ARBA00043129"/>
    </source>
</evidence>
<dbReference type="PANTHER" id="PTHR12753:SF0">
    <property type="entry name" value="ALPHA N-TERMINAL PROTEIN METHYLTRANSFERASE 1"/>
    <property type="match status" value="1"/>
</dbReference>
<comment type="catalytic activity">
    <reaction evidence="10">
        <text>N-terminal L-alanyl-L-prolyl-L-lysyl-[protein] + 3 S-adenosyl-L-methionine = N-terminal N,N,N-trimethyl-L-alanyl-L-prolyl-L-lysyl-[protein] + 3 S-adenosyl-L-homocysteine + 3 H(+)</text>
        <dbReference type="Rhea" id="RHEA:54712"/>
        <dbReference type="Rhea" id="RHEA-COMP:13785"/>
        <dbReference type="Rhea" id="RHEA-COMP:13971"/>
        <dbReference type="ChEBI" id="CHEBI:15378"/>
        <dbReference type="ChEBI" id="CHEBI:57856"/>
        <dbReference type="ChEBI" id="CHEBI:59789"/>
        <dbReference type="ChEBI" id="CHEBI:138057"/>
        <dbReference type="ChEBI" id="CHEBI:138315"/>
        <dbReference type="EC" id="2.1.1.244"/>
    </reaction>
</comment>
<dbReference type="GO" id="GO:0032259">
    <property type="term" value="P:methylation"/>
    <property type="evidence" value="ECO:0007669"/>
    <property type="project" value="UniProtKB-KW"/>
</dbReference>
<dbReference type="PIRSF" id="PIRSF016958">
    <property type="entry name" value="DUF858_MeTrfase_lik"/>
    <property type="match status" value="1"/>
</dbReference>
<feature type="binding site" evidence="12">
    <location>
        <position position="68"/>
    </location>
    <ligand>
        <name>S-adenosyl-L-methionine</name>
        <dbReference type="ChEBI" id="CHEBI:59789"/>
    </ligand>
</feature>
<dbReference type="STRING" id="52586.A0A0B1P4P1"/>
<dbReference type="PANTHER" id="PTHR12753">
    <property type="entry name" value="AD-003 - RELATED"/>
    <property type="match status" value="1"/>
</dbReference>
<feature type="binding site" evidence="12">
    <location>
        <position position="123"/>
    </location>
    <ligand>
        <name>S-adenosyl-L-methionine</name>
        <dbReference type="ChEBI" id="CHEBI:59789"/>
    </ligand>
</feature>
<evidence type="ECO:0000256" key="1">
    <source>
        <dbReference type="ARBA" id="ARBA00009059"/>
    </source>
</evidence>
<dbReference type="EMBL" id="JNVN01002493">
    <property type="protein sequence ID" value="KHJ31891.1"/>
    <property type="molecule type" value="Genomic_DNA"/>
</dbReference>
<evidence type="ECO:0000256" key="4">
    <source>
        <dbReference type="ARBA" id="ARBA00022691"/>
    </source>
</evidence>
<evidence type="ECO:0000256" key="2">
    <source>
        <dbReference type="ARBA" id="ARBA00022603"/>
    </source>
</evidence>
<accession>A0A0B1P4P1</accession>
<comment type="similarity">
    <text evidence="1">Belongs to the methyltransferase superfamily. NTM1 family.</text>
</comment>
<dbReference type="InterPro" id="IPR008576">
    <property type="entry name" value="MeTrfase_NTM1"/>
</dbReference>
<comment type="catalytic activity">
    <reaction evidence="9">
        <text>N-terminal L-prolyl-L-prolyl-L-lysyl-[protein] + 2 S-adenosyl-L-methionine = N-terminal N,N-dimethyl-L-prolyl-L-prolyl-L-lysyl-[protein] + 2 S-adenosyl-L-homocysteine + 2 H(+)</text>
        <dbReference type="Rhea" id="RHEA:54736"/>
        <dbReference type="Rhea" id="RHEA-COMP:13787"/>
        <dbReference type="Rhea" id="RHEA-COMP:13974"/>
        <dbReference type="ChEBI" id="CHEBI:15378"/>
        <dbReference type="ChEBI" id="CHEBI:57856"/>
        <dbReference type="ChEBI" id="CHEBI:59789"/>
        <dbReference type="ChEBI" id="CHEBI:138059"/>
        <dbReference type="ChEBI" id="CHEBI:138318"/>
        <dbReference type="EC" id="2.1.1.244"/>
    </reaction>
</comment>
<dbReference type="Pfam" id="PF05891">
    <property type="entry name" value="Methyltransf_PK"/>
    <property type="match status" value="1"/>
</dbReference>
<dbReference type="GO" id="GO:0005829">
    <property type="term" value="C:cytosol"/>
    <property type="evidence" value="ECO:0007669"/>
    <property type="project" value="EnsemblFungi"/>
</dbReference>
<gene>
    <name evidence="13" type="ORF">EV44_g3043</name>
</gene>
<keyword evidence="2" id="KW-0489">Methyltransferase</keyword>
<evidence type="ECO:0000256" key="9">
    <source>
        <dbReference type="ARBA" id="ARBA00047885"/>
    </source>
</evidence>
<proteinExistence type="inferred from homology"/>
<dbReference type="FunFam" id="3.40.50.150:FF:000025">
    <property type="entry name" value="N-terminal Xaa-Pro-Lys N-methyltransferase 1"/>
    <property type="match status" value="1"/>
</dbReference>
<feature type="binding site" evidence="12">
    <location>
        <position position="63"/>
    </location>
    <ligand>
        <name>S-adenosyl-L-methionine</name>
        <dbReference type="ChEBI" id="CHEBI:59789"/>
    </ligand>
</feature>
<keyword evidence="4 12" id="KW-0949">S-adenosyl-L-methionine</keyword>
<dbReference type="GO" id="GO:0002181">
    <property type="term" value="P:cytoplasmic translation"/>
    <property type="evidence" value="ECO:0007669"/>
    <property type="project" value="EnsemblFungi"/>
</dbReference>